<evidence type="ECO:0000313" key="4">
    <source>
        <dbReference type="EMBL" id="KAA6448386.1"/>
    </source>
</evidence>
<protein>
    <submittedName>
        <fullName evidence="4">Pesticidial crystal protein</fullName>
    </submittedName>
</protein>
<dbReference type="Gene3D" id="2.60.120.260">
    <property type="entry name" value="Galactose-binding domain-like"/>
    <property type="match status" value="1"/>
</dbReference>
<evidence type="ECO:0000313" key="5">
    <source>
        <dbReference type="Proteomes" id="UP000323321"/>
    </source>
</evidence>
<evidence type="ECO:0000259" key="2">
    <source>
        <dbReference type="Pfam" id="PF17997"/>
    </source>
</evidence>
<organism evidence="4 5">
    <name type="scientific">Bacillus cereus</name>
    <dbReference type="NCBI Taxonomy" id="1396"/>
    <lineage>
        <taxon>Bacteria</taxon>
        <taxon>Bacillati</taxon>
        <taxon>Bacillota</taxon>
        <taxon>Bacilli</taxon>
        <taxon>Bacillales</taxon>
        <taxon>Bacillaceae</taxon>
        <taxon>Bacillus</taxon>
        <taxon>Bacillus cereus group</taxon>
    </lineage>
</organism>
<dbReference type="InterPro" id="IPR048645">
    <property type="entry name" value="Cry1Ac-like_dom-VII"/>
</dbReference>
<dbReference type="Pfam" id="PF17997">
    <property type="entry name" value="Cry1Ac_D5"/>
    <property type="match status" value="2"/>
</dbReference>
<dbReference type="Pfam" id="PF21463">
    <property type="entry name" value="Cry1Ac_dom-VII"/>
    <property type="match status" value="1"/>
</dbReference>
<evidence type="ECO:0000259" key="3">
    <source>
        <dbReference type="Pfam" id="PF21463"/>
    </source>
</evidence>
<dbReference type="InterPro" id="IPR041587">
    <property type="entry name" value="Cry_V"/>
</dbReference>
<comment type="caution">
    <text evidence="4">The sequence shown here is derived from an EMBL/GenBank/DDBJ whole genome shotgun (WGS) entry which is preliminary data.</text>
</comment>
<feature type="domain" description="Pesticidal crystal protein Cry" evidence="2">
    <location>
        <begin position="88"/>
        <end position="205"/>
    </location>
</feature>
<accession>A0A9W7PZ31</accession>
<reference evidence="4 5" key="1">
    <citation type="submission" date="2018-08" db="EMBL/GenBank/DDBJ databases">
        <title>Bacillus phenotypic plasticity.</title>
        <authorList>
            <person name="Hurtado E."/>
        </authorList>
    </citation>
    <scope>NUCLEOTIDE SEQUENCE [LARGE SCALE GENOMIC DNA]</scope>
    <source>
        <strain evidence="4 5">111b</strain>
    </source>
</reference>
<dbReference type="RefSeq" id="WP_150159521.1">
    <property type="nucleotide sequence ID" value="NZ_QSMZ01000054.1"/>
</dbReference>
<evidence type="ECO:0000256" key="1">
    <source>
        <dbReference type="SAM" id="MobiDB-lite"/>
    </source>
</evidence>
<dbReference type="EMBL" id="QSMZ01000054">
    <property type="protein sequence ID" value="KAA6448386.1"/>
    <property type="molecule type" value="Genomic_DNA"/>
</dbReference>
<gene>
    <name evidence="4" type="ORF">DX932_31025</name>
</gene>
<dbReference type="Proteomes" id="UP000323321">
    <property type="component" value="Unassembled WGS sequence"/>
</dbReference>
<feature type="domain" description="Pesticidal crystal protein Cry" evidence="2">
    <location>
        <begin position="273"/>
        <end position="320"/>
    </location>
</feature>
<feature type="region of interest" description="Disordered" evidence="1">
    <location>
        <begin position="1"/>
        <end position="20"/>
    </location>
</feature>
<sequence length="566" mass="65801">METYNNEEYMETNKKSPQQQLQEAKVAVQRLFTDASYTELRIEASDYDIDQTANVVACVSDELYLNEKMMLLHAVKRGKNMSQSRNLLQDGDYKEIYSNWKMSPNVTIERENPYFKGDYLDMPSTISIDETIDETYVYLKLDESKLKAYTRYFVRGFIGSSKDLKILITRYGQEIDVVRDVPNDLAEDYVVSSYEECTRCKPQIQSTQRNSIIDAPYNNYHNEFSYYSSDISNNLLLNNEESKVYYDSGEINVDNYYMSCPDNEKEVWSNEHKKDHHQFSFFIDTGEIHSGTNLGISIIFKLGSRSGYATLSNIEIVEKGPLLENELKMIKKREQRWEMKRQVMQSETVPIYHAANEIIHSIFKSTDYKKIPFEKSLIHLVSAASLLKKIPYIYNKWLTKLPDMNYKIFTNLQQLLVKAYQLYRERNLLENGDFNAELIHWNIIGNPYVERTDVTSILVIPNWNSQVSQYICLPKNQGYVLRVTGRKEGTGEGYVTVSDSAGNMEKLTFISCDNYSNNSVVDIEKYYATQFMHFFPDTDQVRIDIGATEGIFKIISVELLLIEAEE</sequence>
<name>A0A9W7PZ31_BACCE</name>
<feature type="domain" description="Cry1Ac-like" evidence="3">
    <location>
        <begin position="433"/>
        <end position="511"/>
    </location>
</feature>
<proteinExistence type="predicted"/>
<dbReference type="AlphaFoldDB" id="A0A9W7PZ31"/>